<proteinExistence type="predicted"/>
<organism evidence="2 3">
    <name type="scientific">Pseudooceanicola batsensis (strain ATCC BAA-863 / DSM 15984 / KCTC 12145 / HTCC2597)</name>
    <name type="common">Oceanicola batsensis</name>
    <dbReference type="NCBI Taxonomy" id="252305"/>
    <lineage>
        <taxon>Bacteria</taxon>
        <taxon>Pseudomonadati</taxon>
        <taxon>Pseudomonadota</taxon>
        <taxon>Alphaproteobacteria</taxon>
        <taxon>Rhodobacterales</taxon>
        <taxon>Paracoccaceae</taxon>
        <taxon>Pseudooceanicola</taxon>
    </lineage>
</organism>
<dbReference type="RefSeq" id="WP_009804534.1">
    <property type="nucleotide sequence ID" value="NZ_CH724131.1"/>
</dbReference>
<dbReference type="STRING" id="252305.OB2597_01302"/>
<reference evidence="2 3" key="1">
    <citation type="journal article" date="2010" name="J. Bacteriol.">
        <title>Genome sequences of Oceanicola granulosus HTCC2516(T) and Oceanicola batsensis HTCC2597(TDelta).</title>
        <authorList>
            <person name="Thrash J.C."/>
            <person name="Cho J.C."/>
            <person name="Vergin K.L."/>
            <person name="Giovannoni S.J."/>
        </authorList>
    </citation>
    <scope>NUCLEOTIDE SEQUENCE [LARGE SCALE GENOMIC DNA]</scope>
    <source>
        <strain evidence="3">ATCC BAA-863 / DSM 15984 / KCTC 12145 / HTCC2597</strain>
    </source>
</reference>
<evidence type="ECO:0000313" key="3">
    <source>
        <dbReference type="Proteomes" id="UP000004318"/>
    </source>
</evidence>
<feature type="coiled-coil region" evidence="1">
    <location>
        <begin position="39"/>
        <end position="90"/>
    </location>
</feature>
<name>A3U2V3_PSEBH</name>
<dbReference type="HOGENOM" id="CLU_125464_0_0_5"/>
<keyword evidence="1" id="KW-0175">Coiled coil</keyword>
<accession>A3U2V3</accession>
<dbReference type="OrthoDB" id="7871100at2"/>
<dbReference type="EMBL" id="AAMO01000013">
    <property type="protein sequence ID" value="EAQ01483.1"/>
    <property type="molecule type" value="Genomic_DNA"/>
</dbReference>
<keyword evidence="3" id="KW-1185">Reference proteome</keyword>
<protein>
    <submittedName>
        <fullName evidence="2">Uncharacterized protein</fullName>
    </submittedName>
</protein>
<dbReference type="Proteomes" id="UP000004318">
    <property type="component" value="Unassembled WGS sequence"/>
</dbReference>
<evidence type="ECO:0000256" key="1">
    <source>
        <dbReference type="SAM" id="Coils"/>
    </source>
</evidence>
<dbReference type="AlphaFoldDB" id="A3U2V3"/>
<evidence type="ECO:0000313" key="2">
    <source>
        <dbReference type="EMBL" id="EAQ01483.1"/>
    </source>
</evidence>
<gene>
    <name evidence="2" type="ORF">OB2597_01302</name>
</gene>
<comment type="caution">
    <text evidence="2">The sequence shown here is derived from an EMBL/GenBank/DDBJ whole genome shotgun (WGS) entry which is preliminary data.</text>
</comment>
<sequence length="139" mass="14854">MSEIDELQRRLAVAMDRIGQGIGAIGEPRPAPGADANALEDMRKALAEARAARTGLETRLAELSAEVDRLRQTNENLLELSQALRAANEARLGDAELIDRTMAAELESLRAAQAVSEAEARAILDALAPLLAETPKETA</sequence>